<evidence type="ECO:0000256" key="4">
    <source>
        <dbReference type="ARBA" id="ARBA00022679"/>
    </source>
</evidence>
<dbReference type="PANTHER" id="PTHR24421:SF10">
    <property type="entry name" value="NITRATE_NITRITE SENSOR PROTEIN NARQ"/>
    <property type="match status" value="1"/>
</dbReference>
<keyword evidence="7" id="KW-0067">ATP-binding</keyword>
<dbReference type="Gene3D" id="3.30.565.10">
    <property type="entry name" value="Histidine kinase-like ATPase, C-terminal domain"/>
    <property type="match status" value="1"/>
</dbReference>
<dbReference type="EC" id="2.7.13.3" evidence="2"/>
<feature type="transmembrane region" description="Helical" evidence="10">
    <location>
        <begin position="59"/>
        <end position="78"/>
    </location>
</feature>
<dbReference type="Pfam" id="PF07730">
    <property type="entry name" value="HisKA_3"/>
    <property type="match status" value="1"/>
</dbReference>
<evidence type="ECO:0000256" key="2">
    <source>
        <dbReference type="ARBA" id="ARBA00012438"/>
    </source>
</evidence>
<dbReference type="AlphaFoldDB" id="A0A1G9YBY9"/>
<evidence type="ECO:0000256" key="3">
    <source>
        <dbReference type="ARBA" id="ARBA00022553"/>
    </source>
</evidence>
<keyword evidence="4" id="KW-0808">Transferase</keyword>
<reference evidence="13" key="1">
    <citation type="submission" date="2016-10" db="EMBL/GenBank/DDBJ databases">
        <authorList>
            <person name="Varghese N."/>
            <person name="Submissions S."/>
        </authorList>
    </citation>
    <scope>NUCLEOTIDE SEQUENCE [LARGE SCALE GENOMIC DNA]</scope>
    <source>
        <strain evidence="13">CGMCC 4.7042</strain>
    </source>
</reference>
<feature type="transmembrane region" description="Helical" evidence="10">
    <location>
        <begin position="274"/>
        <end position="297"/>
    </location>
</feature>
<dbReference type="Gene3D" id="1.20.5.1930">
    <property type="match status" value="1"/>
</dbReference>
<keyword evidence="10" id="KW-0812">Transmembrane</keyword>
<dbReference type="Pfam" id="PF02518">
    <property type="entry name" value="HATPase_c"/>
    <property type="match status" value="1"/>
</dbReference>
<keyword evidence="5" id="KW-0547">Nucleotide-binding</keyword>
<feature type="region of interest" description="Disordered" evidence="9">
    <location>
        <begin position="1"/>
        <end position="55"/>
    </location>
</feature>
<feature type="region of interest" description="Disordered" evidence="9">
    <location>
        <begin position="339"/>
        <end position="363"/>
    </location>
</feature>
<evidence type="ECO:0000256" key="7">
    <source>
        <dbReference type="ARBA" id="ARBA00022840"/>
    </source>
</evidence>
<feature type="compositionally biased region" description="Basic residues" evidence="9">
    <location>
        <begin position="40"/>
        <end position="55"/>
    </location>
</feature>
<name>A0A1G9YBY9_9ACTN</name>
<evidence type="ECO:0000256" key="5">
    <source>
        <dbReference type="ARBA" id="ARBA00022741"/>
    </source>
</evidence>
<evidence type="ECO:0000256" key="9">
    <source>
        <dbReference type="SAM" id="MobiDB-lite"/>
    </source>
</evidence>
<feature type="transmembrane region" description="Helical" evidence="10">
    <location>
        <begin position="209"/>
        <end position="233"/>
    </location>
</feature>
<dbReference type="CDD" id="cd16917">
    <property type="entry name" value="HATPase_UhpB-NarQ-NarX-like"/>
    <property type="match status" value="1"/>
</dbReference>
<dbReference type="Proteomes" id="UP000199063">
    <property type="component" value="Unassembled WGS sequence"/>
</dbReference>
<comment type="catalytic activity">
    <reaction evidence="1">
        <text>ATP + protein L-histidine = ADP + protein N-phospho-L-histidine.</text>
        <dbReference type="EC" id="2.7.13.3"/>
    </reaction>
</comment>
<dbReference type="GO" id="GO:0000155">
    <property type="term" value="F:phosphorelay sensor kinase activity"/>
    <property type="evidence" value="ECO:0007669"/>
    <property type="project" value="InterPro"/>
</dbReference>
<dbReference type="InterPro" id="IPR050482">
    <property type="entry name" value="Sensor_HK_TwoCompSys"/>
</dbReference>
<dbReference type="InterPro" id="IPR036890">
    <property type="entry name" value="HATPase_C_sf"/>
</dbReference>
<dbReference type="SMART" id="SM00387">
    <property type="entry name" value="HATPase_c"/>
    <property type="match status" value="1"/>
</dbReference>
<gene>
    <name evidence="12" type="ORF">SAMN05444921_11830</name>
</gene>
<evidence type="ECO:0000313" key="12">
    <source>
        <dbReference type="EMBL" id="SDN06035.1"/>
    </source>
</evidence>
<protein>
    <recommendedName>
        <fullName evidence="2">histidine kinase</fullName>
        <ecNumber evidence="2">2.7.13.3</ecNumber>
    </recommendedName>
</protein>
<accession>A0A1G9YBY9</accession>
<dbReference type="GO" id="GO:0005524">
    <property type="term" value="F:ATP binding"/>
    <property type="evidence" value="ECO:0007669"/>
    <property type="project" value="UniProtKB-KW"/>
</dbReference>
<evidence type="ECO:0000256" key="10">
    <source>
        <dbReference type="SAM" id="Phobius"/>
    </source>
</evidence>
<dbReference type="InterPro" id="IPR003594">
    <property type="entry name" value="HATPase_dom"/>
</dbReference>
<evidence type="ECO:0000259" key="11">
    <source>
        <dbReference type="SMART" id="SM00387"/>
    </source>
</evidence>
<feature type="transmembrane region" description="Helical" evidence="10">
    <location>
        <begin position="84"/>
        <end position="106"/>
    </location>
</feature>
<evidence type="ECO:0000256" key="8">
    <source>
        <dbReference type="ARBA" id="ARBA00023012"/>
    </source>
</evidence>
<dbReference type="RefSeq" id="WP_167746072.1">
    <property type="nucleotide sequence ID" value="NZ_FNHI01000018.1"/>
</dbReference>
<keyword evidence="8" id="KW-0902">Two-component regulatory system</keyword>
<evidence type="ECO:0000256" key="6">
    <source>
        <dbReference type="ARBA" id="ARBA00022777"/>
    </source>
</evidence>
<keyword evidence="3" id="KW-0597">Phosphoprotein</keyword>
<evidence type="ECO:0000313" key="13">
    <source>
        <dbReference type="Proteomes" id="UP000199063"/>
    </source>
</evidence>
<proteinExistence type="predicted"/>
<dbReference type="STRING" id="1196353.SAMN05444921_11830"/>
<dbReference type="PANTHER" id="PTHR24421">
    <property type="entry name" value="NITRATE/NITRITE SENSOR PROTEIN NARX-RELATED"/>
    <property type="match status" value="1"/>
</dbReference>
<dbReference type="GO" id="GO:0046983">
    <property type="term" value="F:protein dimerization activity"/>
    <property type="evidence" value="ECO:0007669"/>
    <property type="project" value="InterPro"/>
</dbReference>
<dbReference type="SUPFAM" id="SSF55874">
    <property type="entry name" value="ATPase domain of HSP90 chaperone/DNA topoisomerase II/histidine kinase"/>
    <property type="match status" value="1"/>
</dbReference>
<evidence type="ECO:0000256" key="1">
    <source>
        <dbReference type="ARBA" id="ARBA00000085"/>
    </source>
</evidence>
<keyword evidence="13" id="KW-1185">Reference proteome</keyword>
<dbReference type="GeneID" id="40832180"/>
<feature type="domain" description="Histidine kinase/HSP90-like ATPase" evidence="11">
    <location>
        <begin position="533"/>
        <end position="623"/>
    </location>
</feature>
<organism evidence="12 13">
    <name type="scientific">Streptomyces wuyuanensis</name>
    <dbReference type="NCBI Taxonomy" id="1196353"/>
    <lineage>
        <taxon>Bacteria</taxon>
        <taxon>Bacillati</taxon>
        <taxon>Actinomycetota</taxon>
        <taxon>Actinomycetes</taxon>
        <taxon>Kitasatosporales</taxon>
        <taxon>Streptomycetaceae</taxon>
        <taxon>Streptomyces</taxon>
    </lineage>
</organism>
<sequence length="626" mass="65855">MSEPDRRSGGRPTSVKILESGSDLRRRGGPAEELPTGTRATRKARKARSSPRLRRRTEAGACALAALTWAGTAVALSGPVLERGWIGTVLHGFGALAILCGLVVWVRSPTPGTGRLLMICGAAFHLGDLRASHHLALFATGYCLAYLWTAVLGHLVLALPDGRLVDRPSRILAVAGYVGAVGTQIGRYVAESPRPPWWWDMTPGPNTAWAQAGSWVYIGLTVAVLAVVARRWASSTRLRRRHATAMWVAAAVAGAGGAAAATAGAFGAPVRVRVAILLAALAVDLIVIPLVAVARLVQLEIAQGRAARAVLRIEQGNPHLPPQRLQQVLADALGDPTLTLVHPSGPADGTQPRPQRPPSGRAVTGVRRRGALIALVEHDEALAAQRPLAEAAVGVAGLAIDNARLYAAQQAQLEELRRSRERISTAAYEERHRIQRDLHDGAQQELYSVLLLLDVARHALTGTPTPDPAAAGATVERAHRLLGEAIAGLRDLTEGIYPTDLVAHGLAAAVDRLADSAPVPLHTEIPPCRWPRHIELTAYFLIVEALTNAYKHADAQRIGLTVRPVDGGVGIEISDDGRGGASASPGSGLSGLHDRLAAVGGTMTVTSPAGCGTRLTALLPVEDPCA</sequence>
<feature type="transmembrane region" description="Helical" evidence="10">
    <location>
        <begin position="135"/>
        <end position="159"/>
    </location>
</feature>
<keyword evidence="6 12" id="KW-0418">Kinase</keyword>
<keyword evidence="10" id="KW-1133">Transmembrane helix</keyword>
<dbReference type="EMBL" id="FNHI01000018">
    <property type="protein sequence ID" value="SDN06035.1"/>
    <property type="molecule type" value="Genomic_DNA"/>
</dbReference>
<keyword evidence="10" id="KW-0472">Membrane</keyword>
<dbReference type="InterPro" id="IPR011712">
    <property type="entry name" value="Sig_transdc_His_kin_sub3_dim/P"/>
</dbReference>
<dbReference type="GO" id="GO:0016020">
    <property type="term" value="C:membrane"/>
    <property type="evidence" value="ECO:0007669"/>
    <property type="project" value="InterPro"/>
</dbReference>
<feature type="transmembrane region" description="Helical" evidence="10">
    <location>
        <begin position="245"/>
        <end position="268"/>
    </location>
</feature>